<reference evidence="2 3" key="1">
    <citation type="submission" date="2024-03" db="EMBL/GenBank/DDBJ databases">
        <title>Draft genome sequence of Pseudonocardia carboxydivorans JCM 14827.</title>
        <authorList>
            <person name="Duangmal K."/>
        </authorList>
    </citation>
    <scope>NUCLEOTIDE SEQUENCE [LARGE SCALE GENOMIC DNA]</scope>
    <source>
        <strain evidence="2 3">JCM 14827</strain>
    </source>
</reference>
<dbReference type="InterPro" id="IPR014347">
    <property type="entry name" value="Tautomerase/MIF_sf"/>
</dbReference>
<dbReference type="SUPFAM" id="SSF55331">
    <property type="entry name" value="Tautomerase/MIF"/>
    <property type="match status" value="1"/>
</dbReference>
<protein>
    <submittedName>
        <fullName evidence="2">Tautomerase family protein</fullName>
    </submittedName>
</protein>
<dbReference type="InterPro" id="IPR028116">
    <property type="entry name" value="Cis-CaaD-like"/>
</dbReference>
<feature type="domain" description="Tautomerase cis-CaaD-like" evidence="1">
    <location>
        <begin position="1"/>
        <end position="121"/>
    </location>
</feature>
<comment type="caution">
    <text evidence="2">The sequence shown here is derived from an EMBL/GenBank/DDBJ whole genome shotgun (WGS) entry which is preliminary data.</text>
</comment>
<name>A0ABU9ACS9_PSEA5</name>
<accession>A0ABU9ACS9</accession>
<dbReference type="Gene3D" id="3.30.429.10">
    <property type="entry name" value="Macrophage Migration Inhibitory Factor"/>
    <property type="match status" value="1"/>
</dbReference>
<keyword evidence="3" id="KW-1185">Reference proteome</keyword>
<evidence type="ECO:0000313" key="3">
    <source>
        <dbReference type="Proteomes" id="UP001367513"/>
    </source>
</evidence>
<dbReference type="Proteomes" id="UP001367513">
    <property type="component" value="Unassembled WGS sequence"/>
</dbReference>
<dbReference type="EMBL" id="JBBPIX010000003">
    <property type="protein sequence ID" value="MEK6463752.1"/>
    <property type="molecule type" value="Genomic_DNA"/>
</dbReference>
<evidence type="ECO:0000313" key="2">
    <source>
        <dbReference type="EMBL" id="MEK6463752.1"/>
    </source>
</evidence>
<proteinExistence type="predicted"/>
<organism evidence="2 3">
    <name type="scientific">Pseudonocardia alni subsp. carboxydivorans</name>
    <dbReference type="NCBI Taxonomy" id="415010"/>
    <lineage>
        <taxon>Bacteria</taxon>
        <taxon>Bacillati</taxon>
        <taxon>Actinomycetota</taxon>
        <taxon>Actinomycetes</taxon>
        <taxon>Pseudonocardiales</taxon>
        <taxon>Pseudonocardiaceae</taxon>
        <taxon>Pseudonocardia</taxon>
    </lineage>
</organism>
<dbReference type="Pfam" id="PF14832">
    <property type="entry name" value="Tautomerase_3"/>
    <property type="match status" value="1"/>
</dbReference>
<evidence type="ECO:0000259" key="1">
    <source>
        <dbReference type="Pfam" id="PF14832"/>
    </source>
</evidence>
<gene>
    <name evidence="2" type="ORF">WG925_08405</name>
</gene>
<sequence length="130" mass="13712">MPYYRFTVPTGNATLARRAEVAAAVTRVHGEVTGAPARYVHCTFTEVPPGSVFVAGEPVEGPRMVGLIREGRSPEVRARLLHGIADAWCAVTGDAKSDVAIFLHEVPGANVLEDGEILPEAADDPVAAHA</sequence>
<dbReference type="RefSeq" id="WP_251783185.1">
    <property type="nucleotide sequence ID" value="NZ_BAAAOD010000010.1"/>
</dbReference>